<accession>A0AAV4P6J8</accession>
<dbReference type="Proteomes" id="UP001054837">
    <property type="component" value="Unassembled WGS sequence"/>
</dbReference>
<dbReference type="EMBL" id="BPLQ01002316">
    <property type="protein sequence ID" value="GIX91346.1"/>
    <property type="molecule type" value="Genomic_DNA"/>
</dbReference>
<sequence length="90" mass="10833">MQMMRFNRIQIDNYFSNLEFIMEEYDTFAKSHQAQLNHKTQPLDWKFFKHIEVYYYAAAAFGSVSQPESPLSHSLCDRRTFCKIVHDDFQ</sequence>
<keyword evidence="2" id="KW-1185">Reference proteome</keyword>
<protein>
    <submittedName>
        <fullName evidence="1">Uncharacterized protein</fullName>
    </submittedName>
</protein>
<gene>
    <name evidence="1" type="ORF">CDAR_570931</name>
</gene>
<organism evidence="1 2">
    <name type="scientific">Caerostris darwini</name>
    <dbReference type="NCBI Taxonomy" id="1538125"/>
    <lineage>
        <taxon>Eukaryota</taxon>
        <taxon>Metazoa</taxon>
        <taxon>Ecdysozoa</taxon>
        <taxon>Arthropoda</taxon>
        <taxon>Chelicerata</taxon>
        <taxon>Arachnida</taxon>
        <taxon>Araneae</taxon>
        <taxon>Araneomorphae</taxon>
        <taxon>Entelegynae</taxon>
        <taxon>Araneoidea</taxon>
        <taxon>Araneidae</taxon>
        <taxon>Caerostris</taxon>
    </lineage>
</organism>
<proteinExistence type="predicted"/>
<comment type="caution">
    <text evidence="1">The sequence shown here is derived from an EMBL/GenBank/DDBJ whole genome shotgun (WGS) entry which is preliminary data.</text>
</comment>
<evidence type="ECO:0000313" key="1">
    <source>
        <dbReference type="EMBL" id="GIX91346.1"/>
    </source>
</evidence>
<dbReference type="AlphaFoldDB" id="A0AAV4P6J8"/>
<name>A0AAV4P6J8_9ARAC</name>
<evidence type="ECO:0000313" key="2">
    <source>
        <dbReference type="Proteomes" id="UP001054837"/>
    </source>
</evidence>
<reference evidence="1 2" key="1">
    <citation type="submission" date="2021-06" db="EMBL/GenBank/DDBJ databases">
        <title>Caerostris darwini draft genome.</title>
        <authorList>
            <person name="Kono N."/>
            <person name="Arakawa K."/>
        </authorList>
    </citation>
    <scope>NUCLEOTIDE SEQUENCE [LARGE SCALE GENOMIC DNA]</scope>
</reference>